<evidence type="ECO:0000259" key="3">
    <source>
        <dbReference type="PROSITE" id="PS51797"/>
    </source>
</evidence>
<dbReference type="SUPFAM" id="SSF51316">
    <property type="entry name" value="Mss4-like"/>
    <property type="match status" value="1"/>
</dbReference>
<dbReference type="Gene3D" id="2.170.150.10">
    <property type="entry name" value="Metal Binding Protein, Guanine Nucleotide Exchange Factor, Chain A"/>
    <property type="match status" value="1"/>
</dbReference>
<evidence type="ECO:0000313" key="5">
    <source>
        <dbReference type="Proteomes" id="UP000694403"/>
    </source>
</evidence>
<dbReference type="Ensembl" id="ENSCSRT00000021355.1">
    <property type="protein sequence ID" value="ENSCSRP00000020447.1"/>
    <property type="gene ID" value="ENSCSRG00000015512.1"/>
</dbReference>
<keyword evidence="5" id="KW-1185">Reference proteome</keyword>
<feature type="domain" description="TCTP" evidence="3">
    <location>
        <begin position="1"/>
        <end position="118"/>
    </location>
</feature>
<dbReference type="AlphaFoldDB" id="A0A8C3SYQ6"/>
<protein>
    <recommendedName>
        <fullName evidence="3">TCTP domain-containing protein</fullName>
    </recommendedName>
</protein>
<name>A0A8C3SYQ6_CHESE</name>
<dbReference type="Proteomes" id="UP000694403">
    <property type="component" value="Unplaced"/>
</dbReference>
<dbReference type="PROSITE" id="PS51797">
    <property type="entry name" value="TCTP_3"/>
    <property type="match status" value="1"/>
</dbReference>
<dbReference type="InterPro" id="IPR011323">
    <property type="entry name" value="Mss4/transl-control_tumour"/>
</dbReference>
<comment type="similarity">
    <text evidence="1">Belongs to the TCTP family.</text>
</comment>
<dbReference type="InterPro" id="IPR034737">
    <property type="entry name" value="TCTP"/>
</dbReference>
<dbReference type="InterPro" id="IPR018105">
    <property type="entry name" value="Translational_control_tumour_p"/>
</dbReference>
<organism evidence="4 5">
    <name type="scientific">Chelydra serpentina</name>
    <name type="common">Snapping turtle</name>
    <name type="synonym">Testudo serpentina</name>
    <dbReference type="NCBI Taxonomy" id="8475"/>
    <lineage>
        <taxon>Eukaryota</taxon>
        <taxon>Metazoa</taxon>
        <taxon>Chordata</taxon>
        <taxon>Craniata</taxon>
        <taxon>Vertebrata</taxon>
        <taxon>Euteleostomi</taxon>
        <taxon>Archelosauria</taxon>
        <taxon>Testudinata</taxon>
        <taxon>Testudines</taxon>
        <taxon>Cryptodira</taxon>
        <taxon>Durocryptodira</taxon>
        <taxon>Americhelydia</taxon>
        <taxon>Chelydroidea</taxon>
        <taxon>Chelydridae</taxon>
        <taxon>Chelydra</taxon>
    </lineage>
</organism>
<proteinExistence type="inferred from homology"/>
<dbReference type="InterPro" id="IPR011057">
    <property type="entry name" value="Mss4-like_sf"/>
</dbReference>
<reference evidence="4" key="2">
    <citation type="submission" date="2025-09" db="UniProtKB">
        <authorList>
            <consortium name="Ensembl"/>
        </authorList>
    </citation>
    <scope>IDENTIFICATION</scope>
</reference>
<accession>A0A8C3SYQ6</accession>
<evidence type="ECO:0000256" key="1">
    <source>
        <dbReference type="PROSITE-ProRule" id="PRU01133"/>
    </source>
</evidence>
<dbReference type="PRINTS" id="PR01653">
    <property type="entry name" value="TCTPROTEIN"/>
</dbReference>
<reference evidence="4" key="1">
    <citation type="submission" date="2025-08" db="UniProtKB">
        <authorList>
            <consortium name="Ensembl"/>
        </authorList>
    </citation>
    <scope>IDENTIFICATION</scope>
</reference>
<evidence type="ECO:0000313" key="4">
    <source>
        <dbReference type="Ensembl" id="ENSCSRP00000020447.1"/>
    </source>
</evidence>
<dbReference type="PANTHER" id="PTHR11991">
    <property type="entry name" value="TRANSLATIONALLY CONTROLLED TUMOR PROTEIN-RELATED"/>
    <property type="match status" value="1"/>
</dbReference>
<dbReference type="GO" id="GO:0005509">
    <property type="term" value="F:calcium ion binding"/>
    <property type="evidence" value="ECO:0007669"/>
    <property type="project" value="TreeGrafter"/>
</dbReference>
<dbReference type="GO" id="GO:0005737">
    <property type="term" value="C:cytoplasm"/>
    <property type="evidence" value="ECO:0007669"/>
    <property type="project" value="TreeGrafter"/>
</dbReference>
<feature type="region of interest" description="Disordered" evidence="2">
    <location>
        <begin position="52"/>
        <end position="118"/>
    </location>
</feature>
<dbReference type="Pfam" id="PF00838">
    <property type="entry name" value="TCTP"/>
    <property type="match status" value="1"/>
</dbReference>
<evidence type="ECO:0000256" key="2">
    <source>
        <dbReference type="SAM" id="MobiDB-lite"/>
    </source>
</evidence>
<sequence length="118" mass="12725">MIIYRDCIRSDEMFSDIYRIREVADGLCLEVEGKMVTRTEGQIADALIGGNASSEAVEEGTDPTVVTDCGSTPTPSGYPMAQWLEHGPEKSKPPIQILSPPQEDGGIEPESPTSQVSL</sequence>
<dbReference type="PANTHER" id="PTHR11991:SF0">
    <property type="entry name" value="TRANSLATIONALLY-CONTROLLED TUMOR PROTEIN"/>
    <property type="match status" value="1"/>
</dbReference>